<gene>
    <name evidence="8" type="ORF">KUF71_021802</name>
</gene>
<dbReference type="Proteomes" id="UP001219518">
    <property type="component" value="Unassembled WGS sequence"/>
</dbReference>
<evidence type="ECO:0000256" key="5">
    <source>
        <dbReference type="ARBA" id="ARBA00023242"/>
    </source>
</evidence>
<evidence type="ECO:0000259" key="7">
    <source>
        <dbReference type="Pfam" id="PF05699"/>
    </source>
</evidence>
<evidence type="ECO:0000256" key="4">
    <source>
        <dbReference type="ARBA" id="ARBA00022833"/>
    </source>
</evidence>
<dbReference type="InterPro" id="IPR008906">
    <property type="entry name" value="HATC_C_dom"/>
</dbReference>
<dbReference type="GO" id="GO:0046983">
    <property type="term" value="F:protein dimerization activity"/>
    <property type="evidence" value="ECO:0007669"/>
    <property type="project" value="InterPro"/>
</dbReference>
<dbReference type="SUPFAM" id="SSF53098">
    <property type="entry name" value="Ribonuclease H-like"/>
    <property type="match status" value="1"/>
</dbReference>
<evidence type="ECO:0000256" key="6">
    <source>
        <dbReference type="SAM" id="MobiDB-lite"/>
    </source>
</evidence>
<keyword evidence="4" id="KW-0862">Zinc</keyword>
<feature type="region of interest" description="Disordered" evidence="6">
    <location>
        <begin position="62"/>
        <end position="156"/>
    </location>
</feature>
<dbReference type="GO" id="GO:0016874">
    <property type="term" value="F:ligase activity"/>
    <property type="evidence" value="ECO:0007669"/>
    <property type="project" value="UniProtKB-KW"/>
</dbReference>
<name>A0AAE1LBP1_9NEOP</name>
<feature type="compositionally biased region" description="Basic and acidic residues" evidence="6">
    <location>
        <begin position="147"/>
        <end position="156"/>
    </location>
</feature>
<dbReference type="AlphaFoldDB" id="A0AAE1LBP1"/>
<evidence type="ECO:0000256" key="1">
    <source>
        <dbReference type="ARBA" id="ARBA00004123"/>
    </source>
</evidence>
<dbReference type="EMBL" id="JAHWGI010000292">
    <property type="protein sequence ID" value="KAK3912232.1"/>
    <property type="molecule type" value="Genomic_DNA"/>
</dbReference>
<dbReference type="GO" id="GO:0008270">
    <property type="term" value="F:zinc ion binding"/>
    <property type="evidence" value="ECO:0007669"/>
    <property type="project" value="UniProtKB-KW"/>
</dbReference>
<dbReference type="PANTHER" id="PTHR46481:SF10">
    <property type="entry name" value="ZINC FINGER BED DOMAIN-CONTAINING PROTEIN 39"/>
    <property type="match status" value="1"/>
</dbReference>
<keyword evidence="2" id="KW-0479">Metal-binding</keyword>
<evidence type="ECO:0000313" key="8">
    <source>
        <dbReference type="EMBL" id="KAK3912232.1"/>
    </source>
</evidence>
<feature type="domain" description="HAT C-terminal dimerisation" evidence="7">
    <location>
        <begin position="658"/>
        <end position="720"/>
    </location>
</feature>
<comment type="subcellular location">
    <subcellularLocation>
        <location evidence="1">Nucleus</location>
    </subcellularLocation>
</comment>
<feature type="non-terminal residue" evidence="8">
    <location>
        <position position="725"/>
    </location>
</feature>
<dbReference type="Pfam" id="PF05699">
    <property type="entry name" value="Dimer_Tnp_hAT"/>
    <property type="match status" value="1"/>
</dbReference>
<dbReference type="PANTHER" id="PTHR46481">
    <property type="entry name" value="ZINC FINGER BED DOMAIN-CONTAINING PROTEIN 4"/>
    <property type="match status" value="1"/>
</dbReference>
<evidence type="ECO:0000256" key="2">
    <source>
        <dbReference type="ARBA" id="ARBA00022723"/>
    </source>
</evidence>
<dbReference type="SUPFAM" id="SSF140996">
    <property type="entry name" value="Hermes dimerisation domain"/>
    <property type="match status" value="1"/>
</dbReference>
<reference evidence="8" key="1">
    <citation type="submission" date="2021-07" db="EMBL/GenBank/DDBJ databases">
        <authorList>
            <person name="Catto M.A."/>
            <person name="Jacobson A."/>
            <person name="Kennedy G."/>
            <person name="Labadie P."/>
            <person name="Hunt B.G."/>
            <person name="Srinivasan R."/>
        </authorList>
    </citation>
    <scope>NUCLEOTIDE SEQUENCE</scope>
    <source>
        <strain evidence="8">PL_HMW_Pooled</strain>
        <tissue evidence="8">Head</tissue>
    </source>
</reference>
<dbReference type="SMART" id="SM00614">
    <property type="entry name" value="ZnF_BED"/>
    <property type="match status" value="1"/>
</dbReference>
<feature type="compositionally biased region" description="Basic and acidic residues" evidence="6">
    <location>
        <begin position="62"/>
        <end position="71"/>
    </location>
</feature>
<keyword evidence="8" id="KW-0436">Ligase</keyword>
<proteinExistence type="predicted"/>
<evidence type="ECO:0000313" key="9">
    <source>
        <dbReference type="Proteomes" id="UP001219518"/>
    </source>
</evidence>
<organism evidence="8 9">
    <name type="scientific">Frankliniella fusca</name>
    <dbReference type="NCBI Taxonomy" id="407009"/>
    <lineage>
        <taxon>Eukaryota</taxon>
        <taxon>Metazoa</taxon>
        <taxon>Ecdysozoa</taxon>
        <taxon>Arthropoda</taxon>
        <taxon>Hexapoda</taxon>
        <taxon>Insecta</taxon>
        <taxon>Pterygota</taxon>
        <taxon>Neoptera</taxon>
        <taxon>Paraneoptera</taxon>
        <taxon>Thysanoptera</taxon>
        <taxon>Terebrantia</taxon>
        <taxon>Thripoidea</taxon>
        <taxon>Thripidae</taxon>
        <taxon>Frankliniella</taxon>
    </lineage>
</organism>
<protein>
    <submittedName>
        <fullName evidence="8">E3 SUMO-protein ligase ZBED1</fullName>
    </submittedName>
</protein>
<keyword evidence="9" id="KW-1185">Reference proteome</keyword>
<evidence type="ECO:0000256" key="3">
    <source>
        <dbReference type="ARBA" id="ARBA00022771"/>
    </source>
</evidence>
<feature type="compositionally biased region" description="Acidic residues" evidence="6">
    <location>
        <begin position="75"/>
        <end position="96"/>
    </location>
</feature>
<sequence length="725" mass="81206">MSYVPKRRAPIWRFYKDTDPPQKEKAMCNVGGCKKIVPCRNGGTSGVKDHLRVHHPLQFTELKRQECKQKNSDTPGEEEVDDDFDVTLEGEGDDNERPESALSSTSSVSLLSPQTSTQDSADANLRSPPPTPVSRPASALSGSSRQQKLDSYRPLPVKEKERCDSAVAYYIVTCMRPLNTVDKPGFRKMVKVLNPKYEPPSRRTLTGNHIPKMYNAARENVTLLLKQADYVALTTDGWTSGAHTSYLSLTAHFLDNEWTLVDVTLNCKQILEDHSGLQLRTEIQGMLAEWNLKTDAIAAFTTDNGDNIRVALDLLGLSKVHMRCFAHTVNNGVTAFTGECNALDDALKRATALRSFMSSDKVWRHYEKHIVSRYDKKPSRLPAPCKSRWWVDLNLAQAVVAQHSWLMDFMATYERGKHVQEVPSVMDISVLKSYIQAMKPVEKICTFLGAQKYCSASFILPAMYLLDPQSPMYGGDDLESLGTTAPEENEEDFDEIPLSENPELIPTRIQRVISNKLKKRFKPKDLPEGSCTEAVMKAGQHCYELCVRASYLDPRFRNEILEEDRETAKDLLLKDEALQAENSSTPGKYFFNYNQTDGGAGSSGSRADAATAQAVSALSGLFKKRRLHSALNQSSISTEERFHQEIAKYEMLPAEDLEVCPFKWWKTHQAAFPLLSKLAKKYLSIPATSLPSERLFSTAGDVLTDTRNCLSGENAEMLIFCAVNQ</sequence>
<dbReference type="InterPro" id="IPR012337">
    <property type="entry name" value="RNaseH-like_sf"/>
</dbReference>
<feature type="compositionally biased region" description="Low complexity" evidence="6">
    <location>
        <begin position="100"/>
        <end position="117"/>
    </location>
</feature>
<reference evidence="8" key="2">
    <citation type="journal article" date="2023" name="BMC Genomics">
        <title>Pest status, molecular evolution, and epigenetic factors derived from the genome assembly of Frankliniella fusca, a thysanopteran phytovirus vector.</title>
        <authorList>
            <person name="Catto M.A."/>
            <person name="Labadie P.E."/>
            <person name="Jacobson A.L."/>
            <person name="Kennedy G.G."/>
            <person name="Srinivasan R."/>
            <person name="Hunt B.G."/>
        </authorList>
    </citation>
    <scope>NUCLEOTIDE SEQUENCE</scope>
    <source>
        <strain evidence="8">PL_HMW_Pooled</strain>
    </source>
</reference>
<dbReference type="InterPro" id="IPR052035">
    <property type="entry name" value="ZnF_BED_domain_contain"/>
</dbReference>
<keyword evidence="5" id="KW-0539">Nucleus</keyword>
<comment type="caution">
    <text evidence="8">The sequence shown here is derived from an EMBL/GenBank/DDBJ whole genome shotgun (WGS) entry which is preliminary data.</text>
</comment>
<dbReference type="GO" id="GO:0005634">
    <property type="term" value="C:nucleus"/>
    <property type="evidence" value="ECO:0007669"/>
    <property type="project" value="UniProtKB-SubCell"/>
</dbReference>
<keyword evidence="3" id="KW-0863">Zinc-finger</keyword>
<accession>A0AAE1LBP1</accession>